<dbReference type="NCBIfam" id="TIGR00355">
    <property type="entry name" value="purH"/>
    <property type="match status" value="1"/>
</dbReference>
<dbReference type="PIRSF" id="PIRSF000414">
    <property type="entry name" value="AICARFT_IMPCHas"/>
    <property type="match status" value="1"/>
</dbReference>
<keyword evidence="5 10" id="KW-0658">Purine biosynthesis</keyword>
<dbReference type="PANTHER" id="PTHR11692:SF0">
    <property type="entry name" value="BIFUNCTIONAL PURINE BIOSYNTHESIS PROTEIN ATIC"/>
    <property type="match status" value="1"/>
</dbReference>
<dbReference type="Proteomes" id="UP000297713">
    <property type="component" value="Unassembled WGS sequence"/>
</dbReference>
<dbReference type="InterPro" id="IPR024051">
    <property type="entry name" value="AICAR_Tfase_dup_dom_sf"/>
</dbReference>
<evidence type="ECO:0000256" key="10">
    <source>
        <dbReference type="HAMAP-Rule" id="MF_00139"/>
    </source>
</evidence>
<dbReference type="EC" id="3.5.4.10" evidence="10"/>
<evidence type="ECO:0000313" key="13">
    <source>
        <dbReference type="Proteomes" id="UP000297713"/>
    </source>
</evidence>
<comment type="domain">
    <text evidence="10">The IMP cyclohydrolase activity resides in the N-terminal region.</text>
</comment>
<dbReference type="GO" id="GO:0006189">
    <property type="term" value="P:'de novo' IMP biosynthetic process"/>
    <property type="evidence" value="ECO:0007669"/>
    <property type="project" value="UniProtKB-UniRule"/>
</dbReference>
<accession>A0A4Y8PJF4</accession>
<comment type="similarity">
    <text evidence="3 10">Belongs to the PurH family.</text>
</comment>
<dbReference type="RefSeq" id="WP_134439174.1">
    <property type="nucleotide sequence ID" value="NZ_CP065957.1"/>
</dbReference>
<comment type="caution">
    <text evidence="12">The sequence shown here is derived from an EMBL/GenBank/DDBJ whole genome shotgun (WGS) entry which is preliminary data.</text>
</comment>
<comment type="catalytic activity">
    <reaction evidence="9 10">
        <text>IMP + H2O = 5-formamido-1-(5-phospho-D-ribosyl)imidazole-4-carboxamide</text>
        <dbReference type="Rhea" id="RHEA:18445"/>
        <dbReference type="ChEBI" id="CHEBI:15377"/>
        <dbReference type="ChEBI" id="CHEBI:58053"/>
        <dbReference type="ChEBI" id="CHEBI:58467"/>
        <dbReference type="EC" id="3.5.4.10"/>
    </reaction>
</comment>
<dbReference type="Pfam" id="PF02142">
    <property type="entry name" value="MGS"/>
    <property type="match status" value="1"/>
</dbReference>
<dbReference type="NCBIfam" id="NF002049">
    <property type="entry name" value="PRK00881.1"/>
    <property type="match status" value="1"/>
</dbReference>
<evidence type="ECO:0000256" key="3">
    <source>
        <dbReference type="ARBA" id="ARBA00007667"/>
    </source>
</evidence>
<dbReference type="AlphaFoldDB" id="A0A4Y8PJF4"/>
<dbReference type="GO" id="GO:0005829">
    <property type="term" value="C:cytosol"/>
    <property type="evidence" value="ECO:0007669"/>
    <property type="project" value="TreeGrafter"/>
</dbReference>
<dbReference type="SUPFAM" id="SSF53927">
    <property type="entry name" value="Cytidine deaminase-like"/>
    <property type="match status" value="1"/>
</dbReference>
<dbReference type="SMART" id="SM00798">
    <property type="entry name" value="AICARFT_IMPCHas"/>
    <property type="match status" value="1"/>
</dbReference>
<gene>
    <name evidence="10" type="primary">purH</name>
    <name evidence="12" type="ORF">A7Q10_04285</name>
</gene>
<protein>
    <recommendedName>
        <fullName evidence="10">Bifunctional purine biosynthesis protein PurH</fullName>
    </recommendedName>
    <domain>
        <recommendedName>
            <fullName evidence="10">Phosphoribosylaminoimidazolecarboxamide formyltransferase</fullName>
            <ecNumber evidence="10">2.1.2.3</ecNumber>
        </recommendedName>
        <alternativeName>
            <fullName evidence="10">AICAR transformylase</fullName>
        </alternativeName>
    </domain>
    <domain>
        <recommendedName>
            <fullName evidence="10">IMP cyclohydrolase</fullName>
            <ecNumber evidence="10">3.5.4.10</ecNumber>
        </recommendedName>
        <alternativeName>
            <fullName evidence="10">ATIC</fullName>
        </alternativeName>
        <alternativeName>
            <fullName evidence="10">IMP synthase</fullName>
        </alternativeName>
        <alternativeName>
            <fullName evidence="10">Inosinicase</fullName>
        </alternativeName>
    </domain>
</protein>
<dbReference type="FunFam" id="3.40.50.1380:FF:000001">
    <property type="entry name" value="Bifunctional purine biosynthesis protein PurH"/>
    <property type="match status" value="1"/>
</dbReference>
<dbReference type="Gene3D" id="3.40.50.1380">
    <property type="entry name" value="Methylglyoxal synthase-like domain"/>
    <property type="match status" value="1"/>
</dbReference>
<dbReference type="PROSITE" id="PS51855">
    <property type="entry name" value="MGS"/>
    <property type="match status" value="1"/>
</dbReference>
<dbReference type="OrthoDB" id="9802065at2"/>
<dbReference type="GO" id="GO:0003937">
    <property type="term" value="F:IMP cyclohydrolase activity"/>
    <property type="evidence" value="ECO:0007669"/>
    <property type="project" value="UniProtKB-UniRule"/>
</dbReference>
<dbReference type="InterPro" id="IPR036914">
    <property type="entry name" value="MGS-like_dom_sf"/>
</dbReference>
<proteinExistence type="inferred from homology"/>
<evidence type="ECO:0000256" key="7">
    <source>
        <dbReference type="ARBA" id="ARBA00023268"/>
    </source>
</evidence>
<evidence type="ECO:0000256" key="6">
    <source>
        <dbReference type="ARBA" id="ARBA00022801"/>
    </source>
</evidence>
<dbReference type="GO" id="GO:0004643">
    <property type="term" value="F:phosphoribosylaminoimidazolecarboxamide formyltransferase activity"/>
    <property type="evidence" value="ECO:0007669"/>
    <property type="project" value="UniProtKB-UniRule"/>
</dbReference>
<dbReference type="EMBL" id="LXQC01000057">
    <property type="protein sequence ID" value="TFE71812.1"/>
    <property type="molecule type" value="Genomic_DNA"/>
</dbReference>
<sequence>MSAAFLSVYDKTGIIDIARVLSQKGIDIISTGGTARLLRNAHIPVEEVSDITGFPELLGGRVKTLHAKIHAGILYKREQAEHLKEITEMGVPQIQFVIVNFYPFVEAARKNLSIEEMLDYIDIGGCTLARSAAKNFPHVTVVVDPADYKDVIQQVMTMGSTSTFLRKKLAFKAFNLTSYYDSQIAQFFQEKFHIRPFPPESSIPLYGYSSLRYGENPHQHAALYGDFWNYFQQLQGKDLSYNNILDIDAAVKLLSEFGSDSAVVAIFKHGSPCGVGVGQTLKEAYTKAYETDKESPFGAVIAVNKPLDFPLAEILSEIFVEVIVCPEFESESLKLLQKKKNLRLIQVSLEKLPPPRYIIRSLCANSYLLQDPDNILLDQEKIEVVSLRKPTAEEMEKCLFGWKVVKHVRSNAIVFSSMDRTLGIGAGQPSRVDSVRIAIEKARREGLSLKGSAIASDAFFPFPDGLELAAMAGATVAIQPGGSLRDKEVIEAANKHNMAMIFTHTRHFLH</sequence>
<dbReference type="CDD" id="cd01421">
    <property type="entry name" value="IMPCH"/>
    <property type="match status" value="1"/>
</dbReference>
<evidence type="ECO:0000256" key="2">
    <source>
        <dbReference type="ARBA" id="ARBA00004954"/>
    </source>
</evidence>
<evidence type="ECO:0000256" key="4">
    <source>
        <dbReference type="ARBA" id="ARBA00022679"/>
    </source>
</evidence>
<dbReference type="InterPro" id="IPR002695">
    <property type="entry name" value="PurH-like"/>
</dbReference>
<keyword evidence="4 10" id="KW-0808">Transferase</keyword>
<dbReference type="PANTHER" id="PTHR11692">
    <property type="entry name" value="BIFUNCTIONAL PURINE BIOSYNTHESIS PROTEIN PURH"/>
    <property type="match status" value="1"/>
</dbReference>
<reference evidence="12 13" key="1">
    <citation type="submission" date="2016-05" db="EMBL/GenBank/DDBJ databases">
        <title>Diversity and Homogeneity among Thermoacidophilic Verrucomicrobia Methanotrophs Linked with Geographical Origin.</title>
        <authorList>
            <person name="Erikstad H.-A."/>
            <person name="Smestad N.B."/>
            <person name="Ceballos R.M."/>
            <person name="Birkeland N.-K."/>
        </authorList>
    </citation>
    <scope>NUCLEOTIDE SEQUENCE [LARGE SCALE GENOMIC DNA]</scope>
    <source>
        <strain evidence="12 13">Phi</strain>
    </source>
</reference>
<evidence type="ECO:0000313" key="12">
    <source>
        <dbReference type="EMBL" id="TFE71812.1"/>
    </source>
</evidence>
<evidence type="ECO:0000256" key="9">
    <source>
        <dbReference type="ARBA" id="ARBA00050687"/>
    </source>
</evidence>
<dbReference type="EC" id="2.1.2.3" evidence="10"/>
<evidence type="ECO:0000256" key="5">
    <source>
        <dbReference type="ARBA" id="ARBA00022755"/>
    </source>
</evidence>
<name>A0A4Y8PJF4_9BACT</name>
<keyword evidence="13" id="KW-1185">Reference proteome</keyword>
<keyword evidence="7 10" id="KW-0511">Multifunctional enzyme</keyword>
<evidence type="ECO:0000256" key="1">
    <source>
        <dbReference type="ARBA" id="ARBA00004844"/>
    </source>
</evidence>
<comment type="catalytic activity">
    <reaction evidence="8 10">
        <text>(6R)-10-formyltetrahydrofolate + 5-amino-1-(5-phospho-beta-D-ribosyl)imidazole-4-carboxamide = 5-formamido-1-(5-phospho-D-ribosyl)imidazole-4-carboxamide + (6S)-5,6,7,8-tetrahydrofolate</text>
        <dbReference type="Rhea" id="RHEA:22192"/>
        <dbReference type="ChEBI" id="CHEBI:57453"/>
        <dbReference type="ChEBI" id="CHEBI:58467"/>
        <dbReference type="ChEBI" id="CHEBI:58475"/>
        <dbReference type="ChEBI" id="CHEBI:195366"/>
        <dbReference type="EC" id="2.1.2.3"/>
    </reaction>
</comment>
<dbReference type="HAMAP" id="MF_00139">
    <property type="entry name" value="PurH"/>
    <property type="match status" value="1"/>
</dbReference>
<organism evidence="12 13">
    <name type="scientific">Methylacidiphilum caldifontis</name>
    <dbReference type="NCBI Taxonomy" id="2795386"/>
    <lineage>
        <taxon>Bacteria</taxon>
        <taxon>Pseudomonadati</taxon>
        <taxon>Verrucomicrobiota</taxon>
        <taxon>Methylacidiphilae</taxon>
        <taxon>Methylacidiphilales</taxon>
        <taxon>Methylacidiphilaceae</taxon>
        <taxon>Methylacidiphilum (ex Ratnadevi et al. 2023)</taxon>
    </lineage>
</organism>
<dbReference type="SUPFAM" id="SSF52335">
    <property type="entry name" value="Methylglyoxal synthase-like"/>
    <property type="match status" value="1"/>
</dbReference>
<dbReference type="InterPro" id="IPR011607">
    <property type="entry name" value="MGS-like_dom"/>
</dbReference>
<evidence type="ECO:0000256" key="8">
    <source>
        <dbReference type="ARBA" id="ARBA00050488"/>
    </source>
</evidence>
<comment type="pathway">
    <text evidence="2 10">Purine metabolism; IMP biosynthesis via de novo pathway; 5-formamido-1-(5-phospho-D-ribosyl)imidazole-4-carboxamide from 5-amino-1-(5-phospho-D-ribosyl)imidazole-4-carboxamide (10-formyl THF route): step 1/1.</text>
</comment>
<dbReference type="InterPro" id="IPR016193">
    <property type="entry name" value="Cytidine_deaminase-like"/>
</dbReference>
<dbReference type="Pfam" id="PF01808">
    <property type="entry name" value="AICARFT_IMPCHas"/>
    <property type="match status" value="1"/>
</dbReference>
<evidence type="ECO:0000259" key="11">
    <source>
        <dbReference type="PROSITE" id="PS51855"/>
    </source>
</evidence>
<dbReference type="UniPathway" id="UPA00074">
    <property type="reaction ID" value="UER00133"/>
</dbReference>
<feature type="domain" description="MGS-like" evidence="11">
    <location>
        <begin position="1"/>
        <end position="143"/>
    </location>
</feature>
<keyword evidence="6 10" id="KW-0378">Hydrolase</keyword>
<dbReference type="FunFam" id="3.40.140.20:FF:000001">
    <property type="entry name" value="Bifunctional purine biosynthesis protein PurH"/>
    <property type="match status" value="1"/>
</dbReference>
<dbReference type="Gene3D" id="3.40.140.20">
    <property type="match status" value="2"/>
</dbReference>
<comment type="pathway">
    <text evidence="1 10">Purine metabolism; IMP biosynthesis via de novo pathway; IMP from 5-formamido-1-(5-phospho-D-ribosyl)imidazole-4-carboxamide: step 1/1.</text>
</comment>
<dbReference type="SMART" id="SM00851">
    <property type="entry name" value="MGS"/>
    <property type="match status" value="1"/>
</dbReference>